<evidence type="ECO:0000313" key="4">
    <source>
        <dbReference type="EMBL" id="RQX18288.1"/>
    </source>
</evidence>
<evidence type="ECO:0000256" key="2">
    <source>
        <dbReference type="SAM" id="Phobius"/>
    </source>
</evidence>
<dbReference type="AlphaFoldDB" id="A0A3N9XYV5"/>
<feature type="transmembrane region" description="Helical" evidence="2">
    <location>
        <begin position="20"/>
        <end position="40"/>
    </location>
</feature>
<accession>A0A3N9XYV5</accession>
<keyword evidence="2" id="KW-0812">Transmembrane</keyword>
<evidence type="ECO:0000256" key="1">
    <source>
        <dbReference type="SAM" id="MobiDB-lite"/>
    </source>
</evidence>
<organism evidence="4 5">
    <name type="scientific">Micromonospora ureilytica</name>
    <dbReference type="NCBI Taxonomy" id="709868"/>
    <lineage>
        <taxon>Bacteria</taxon>
        <taxon>Bacillati</taxon>
        <taxon>Actinomycetota</taxon>
        <taxon>Actinomycetes</taxon>
        <taxon>Micromonosporales</taxon>
        <taxon>Micromonosporaceae</taxon>
        <taxon>Micromonospora</taxon>
    </lineage>
</organism>
<reference evidence="4 5" key="1">
    <citation type="submission" date="2018-04" db="EMBL/GenBank/DDBJ databases">
        <title>Micromonosporas from Atacama Desert.</title>
        <authorList>
            <person name="Carro L."/>
            <person name="Klenk H.-P."/>
            <person name="Goodfellow M."/>
        </authorList>
    </citation>
    <scope>NUCLEOTIDE SEQUENCE [LARGE SCALE GENOMIC DNA]</scope>
    <source>
        <strain evidence="4 5">LB19</strain>
    </source>
</reference>
<evidence type="ECO:0000259" key="3">
    <source>
        <dbReference type="Pfam" id="PF26526"/>
    </source>
</evidence>
<name>A0A3N9XYV5_9ACTN</name>
<protein>
    <recommendedName>
        <fullName evidence="3">DUF8175 domain-containing protein</fullName>
    </recommendedName>
</protein>
<dbReference type="EMBL" id="QDGB01000197">
    <property type="protein sequence ID" value="RQX18288.1"/>
    <property type="molecule type" value="Genomic_DNA"/>
</dbReference>
<dbReference type="Pfam" id="PF26526">
    <property type="entry name" value="DUF8175"/>
    <property type="match status" value="1"/>
</dbReference>
<dbReference type="OrthoDB" id="4428031at2"/>
<dbReference type="RefSeq" id="WP_124817790.1">
    <property type="nucleotide sequence ID" value="NZ_QDGB01000197.1"/>
</dbReference>
<keyword evidence="2" id="KW-1133">Transmembrane helix</keyword>
<sequence length="236" mass="24739">MFGNSRRRSGEDPPFWRQQAWILSVAFIVGSALLAAAIGVTGRGGASPGSTTEDEATTPPVPCASGVPASPTSTLPPDDLTWRVLESGKRIPVSASSGPRDADAHLLRCFAHTPLGAVLAAHVVPTQLGERGWQATVHHQVVAGTGRDVLAGRLGFATPGTGGGHGSYVGYTVVTYSPEAARVRLLVRTTAGQHVATDVDLRWDAGDWKIQPSRVGEVRTPSETVLGNAGFTMWTK</sequence>
<dbReference type="InterPro" id="IPR058488">
    <property type="entry name" value="DUF8175"/>
</dbReference>
<dbReference type="Proteomes" id="UP000278981">
    <property type="component" value="Unassembled WGS sequence"/>
</dbReference>
<proteinExistence type="predicted"/>
<gene>
    <name evidence="4" type="ORF">DDE19_08345</name>
</gene>
<feature type="domain" description="DUF8175" evidence="3">
    <location>
        <begin position="47"/>
        <end position="232"/>
    </location>
</feature>
<keyword evidence="2" id="KW-0472">Membrane</keyword>
<comment type="caution">
    <text evidence="4">The sequence shown here is derived from an EMBL/GenBank/DDBJ whole genome shotgun (WGS) entry which is preliminary data.</text>
</comment>
<evidence type="ECO:0000313" key="5">
    <source>
        <dbReference type="Proteomes" id="UP000278981"/>
    </source>
</evidence>
<feature type="region of interest" description="Disordered" evidence="1">
    <location>
        <begin position="42"/>
        <end position="78"/>
    </location>
</feature>